<evidence type="ECO:0000259" key="9">
    <source>
        <dbReference type="Pfam" id="PF07992"/>
    </source>
</evidence>
<comment type="catalytic activity">
    <reaction evidence="5">
        <text>5,6-dihydrouracil + NAD(+) = uracil + NADH + H(+)</text>
        <dbReference type="Rhea" id="RHEA:20189"/>
        <dbReference type="ChEBI" id="CHEBI:15378"/>
        <dbReference type="ChEBI" id="CHEBI:15901"/>
        <dbReference type="ChEBI" id="CHEBI:17568"/>
        <dbReference type="ChEBI" id="CHEBI:57540"/>
        <dbReference type="ChEBI" id="CHEBI:57945"/>
        <dbReference type="EC" id="1.3.1.1"/>
    </reaction>
</comment>
<dbReference type="InterPro" id="IPR036188">
    <property type="entry name" value="FAD/NAD-bd_sf"/>
</dbReference>
<reference evidence="11 12" key="1">
    <citation type="submission" date="2016-11" db="EMBL/GenBank/DDBJ databases">
        <authorList>
            <person name="Jaros S."/>
            <person name="Januszkiewicz K."/>
            <person name="Wedrychowicz H."/>
        </authorList>
    </citation>
    <scope>NUCLEOTIDE SEQUENCE [LARGE SCALE GENOMIC DNA]</scope>
    <source>
        <strain evidence="11 12">DSM 8605</strain>
    </source>
</reference>
<dbReference type="STRING" id="1121316.SAMN02745207_02625"/>
<dbReference type="Gene3D" id="1.10.1060.10">
    <property type="entry name" value="Alpha-helical ferredoxin"/>
    <property type="match status" value="1"/>
</dbReference>
<dbReference type="GO" id="GO:0051536">
    <property type="term" value="F:iron-sulfur cluster binding"/>
    <property type="evidence" value="ECO:0007669"/>
    <property type="project" value="InterPro"/>
</dbReference>
<feature type="domain" description="Dihydroprymidine dehydrogenase" evidence="10">
    <location>
        <begin position="181"/>
        <end position="267"/>
    </location>
</feature>
<feature type="domain" description="FAD/NAD(P)-binding" evidence="9">
    <location>
        <begin position="282"/>
        <end position="570"/>
    </location>
</feature>
<comment type="function">
    <text evidence="6">Involved in pyrimidine base degradation. Catalyzes physiologically the reduction of uracil to 5,6-dihydrouracil (DHU) by using NADH as a specific cosubstrate. It also catalyzes the reverse reaction and the reduction of thymine to 5,6-dihydrothymine (DHT).</text>
</comment>
<evidence type="ECO:0000256" key="7">
    <source>
        <dbReference type="ARBA" id="ARBA00049714"/>
    </source>
</evidence>
<dbReference type="Gene3D" id="3.50.50.60">
    <property type="entry name" value="FAD/NAD(P)-binding domain"/>
    <property type="match status" value="3"/>
</dbReference>
<dbReference type="GO" id="GO:0004159">
    <property type="term" value="F:dihydropyrimidine dehydrogenase (NAD+) activity"/>
    <property type="evidence" value="ECO:0007669"/>
    <property type="project" value="UniProtKB-EC"/>
</dbReference>
<dbReference type="SUPFAM" id="SSF46548">
    <property type="entry name" value="alpha-helical ferredoxin"/>
    <property type="match status" value="1"/>
</dbReference>
<organism evidence="11 12">
    <name type="scientific">Clostridium grantii DSM 8605</name>
    <dbReference type="NCBI Taxonomy" id="1121316"/>
    <lineage>
        <taxon>Bacteria</taxon>
        <taxon>Bacillati</taxon>
        <taxon>Bacillota</taxon>
        <taxon>Clostridia</taxon>
        <taxon>Eubacteriales</taxon>
        <taxon>Clostridiaceae</taxon>
        <taxon>Clostridium</taxon>
    </lineage>
</organism>
<dbReference type="PRINTS" id="PR00419">
    <property type="entry name" value="ADXRDTASE"/>
</dbReference>
<dbReference type="InterPro" id="IPR028261">
    <property type="entry name" value="DPD_II"/>
</dbReference>
<evidence type="ECO:0000256" key="3">
    <source>
        <dbReference type="ARBA" id="ARBA00032722"/>
    </source>
</evidence>
<dbReference type="Pfam" id="PF07992">
    <property type="entry name" value="Pyr_redox_2"/>
    <property type="match status" value="1"/>
</dbReference>
<keyword evidence="1" id="KW-0560">Oxidoreductase</keyword>
<evidence type="ECO:0000256" key="2">
    <source>
        <dbReference type="ARBA" id="ARBA00030119"/>
    </source>
</evidence>
<comment type="subunit">
    <text evidence="7">Heterotetramer of 2 PreA and 2 PreT subunits.</text>
</comment>
<protein>
    <recommendedName>
        <fullName evidence="8">dihydrouracil dehydrogenase (NAD(+))</fullName>
        <ecNumber evidence="8">1.3.1.1</ecNumber>
    </recommendedName>
    <alternativeName>
        <fullName evidence="3">Dihydrothymine dehydrogenase</fullName>
    </alternativeName>
    <alternativeName>
        <fullName evidence="2">Dihydrouracil dehydrogenase</fullName>
    </alternativeName>
</protein>
<evidence type="ECO:0000313" key="12">
    <source>
        <dbReference type="Proteomes" id="UP000184447"/>
    </source>
</evidence>
<dbReference type="Pfam" id="PF14691">
    <property type="entry name" value="Fer4_20"/>
    <property type="match status" value="1"/>
</dbReference>
<dbReference type="PANTHER" id="PTHR43073">
    <property type="entry name" value="DIHYDROPYRIMIDINE DEHYDROGENASE [NADP(+)]"/>
    <property type="match status" value="1"/>
</dbReference>
<evidence type="ECO:0000256" key="8">
    <source>
        <dbReference type="ARBA" id="ARBA00049728"/>
    </source>
</evidence>
<dbReference type="EC" id="1.3.1.1" evidence="8"/>
<evidence type="ECO:0000256" key="4">
    <source>
        <dbReference type="ARBA" id="ARBA00047685"/>
    </source>
</evidence>
<dbReference type="PANTHER" id="PTHR43073:SF2">
    <property type="entry name" value="DIHYDROPYRIMIDINE DEHYDROGENASE [NADP(+)]"/>
    <property type="match status" value="1"/>
</dbReference>
<dbReference type="InterPro" id="IPR009051">
    <property type="entry name" value="Helical_ferredxn"/>
</dbReference>
<evidence type="ECO:0000256" key="5">
    <source>
        <dbReference type="ARBA" id="ARBA00048792"/>
    </source>
</evidence>
<dbReference type="AlphaFoldDB" id="A0A1M5W1L5"/>
<comment type="catalytic activity">
    <reaction evidence="4">
        <text>5,6-dihydrothymine + NAD(+) = thymine + NADH + H(+)</text>
        <dbReference type="Rhea" id="RHEA:28791"/>
        <dbReference type="ChEBI" id="CHEBI:15378"/>
        <dbReference type="ChEBI" id="CHEBI:17821"/>
        <dbReference type="ChEBI" id="CHEBI:27468"/>
        <dbReference type="ChEBI" id="CHEBI:57540"/>
        <dbReference type="ChEBI" id="CHEBI:57945"/>
        <dbReference type="EC" id="1.3.1.1"/>
    </reaction>
</comment>
<name>A0A1M5W1L5_9CLOT</name>
<evidence type="ECO:0000256" key="1">
    <source>
        <dbReference type="ARBA" id="ARBA00023002"/>
    </source>
</evidence>
<dbReference type="InterPro" id="IPR023753">
    <property type="entry name" value="FAD/NAD-binding_dom"/>
</dbReference>
<keyword evidence="12" id="KW-1185">Reference proteome</keyword>
<evidence type="ECO:0000259" key="10">
    <source>
        <dbReference type="Pfam" id="PF14691"/>
    </source>
</evidence>
<dbReference type="SUPFAM" id="SSF51971">
    <property type="entry name" value="Nucleotide-binding domain"/>
    <property type="match status" value="1"/>
</dbReference>
<evidence type="ECO:0000313" key="11">
    <source>
        <dbReference type="EMBL" id="SHH81402.1"/>
    </source>
</evidence>
<proteinExistence type="predicted"/>
<accession>A0A1M5W1L5</accession>
<sequence length="652" mass="73298">MINMKKRVIKMVDMKLFGNINKKGFVRINENKIILDILKEDAMGMASERKLEIVQIGGPLGQFVAGEQLTKQLVDYLDNMDMATVMFLNDNFCPVDFTKFLLQYVKREMGISNEDLEILSNLIEELSSGKTRKYTYEELLREVREVTANTIVTKVKRNIKYLMDRYEGVFLQHFESKKCAAGICNRLFSAQCVNACPAEINIPGYIALMYQGKDEEAYRLMRQNNPLSLICGKICARPCESRCRRGEIEQTVGVRALKHYAATITLNKDEFIEKKLPKNGKKIGIIGAGPAGLSAAYYLAKTGYEVDIYEKYPVVGGMLAVGVPSYRLAQASIDREVKLIENLGVSIYTNTEVGKDITFEEFKEKYDSMVLATGCHLPNIFSDHISNLESAIDFLREVKLYDRKKVGKKVVVIGGGDVAMDAARTALRLGAEKVDLVSLESYLQMPANDEEKEETQKEGIEFHNGFGTKYIHEDENIAQGITLKKCMELYDLNNRFNPIYDEDDTVDLQCDHIILAIGQRSDISYLESAVQVDVKGRIQFGKKQDTSLEGVYVAGDIGGPGSAIKAIAEGKKAAENIDRYLGGKGLFIGDEIEVPVFQSHYSIWDTESKTEQVELFTEGCGHAFEENRTVLSETKVRSEALRCMRCDRNSKQ</sequence>
<dbReference type="Proteomes" id="UP000184447">
    <property type="component" value="Unassembled WGS sequence"/>
</dbReference>
<evidence type="ECO:0000256" key="6">
    <source>
        <dbReference type="ARBA" id="ARBA00049578"/>
    </source>
</evidence>
<dbReference type="EMBL" id="FQXM01000014">
    <property type="protein sequence ID" value="SHH81402.1"/>
    <property type="molecule type" value="Genomic_DNA"/>
</dbReference>
<gene>
    <name evidence="11" type="ORF">SAMN02745207_02625</name>
</gene>